<sequence length="183" mass="21350">MESLLQFTPKLQKLVIRFANKRVCQAIKYQHTACFSLKTLRLYNFTPEHDIELFTLAEGFSSIQNLYIIGEKDKIWLGNINDPLAIDNFFRFIRTITKYEITMSGGTPAIKFSKPWLKFIKKCKEDINLSVYFDRRKEETHLLDEKGAATTFYGNSAQSTVFLKYTALEHNRDISDSLRLMDN</sequence>
<dbReference type="Proteomes" id="UP001476247">
    <property type="component" value="Unassembled WGS sequence"/>
</dbReference>
<protein>
    <submittedName>
        <fullName evidence="1">Uncharacterized protein</fullName>
    </submittedName>
</protein>
<evidence type="ECO:0000313" key="2">
    <source>
        <dbReference type="Proteomes" id="UP001476247"/>
    </source>
</evidence>
<accession>A0ABP9XQS7</accession>
<dbReference type="EMBL" id="BAABUJ010000006">
    <property type="protein sequence ID" value="GAA5796508.1"/>
    <property type="molecule type" value="Genomic_DNA"/>
</dbReference>
<proteinExistence type="predicted"/>
<organism evidence="1 2">
    <name type="scientific">Helicostylum pulchrum</name>
    <dbReference type="NCBI Taxonomy" id="562976"/>
    <lineage>
        <taxon>Eukaryota</taxon>
        <taxon>Fungi</taxon>
        <taxon>Fungi incertae sedis</taxon>
        <taxon>Mucoromycota</taxon>
        <taxon>Mucoromycotina</taxon>
        <taxon>Mucoromycetes</taxon>
        <taxon>Mucorales</taxon>
        <taxon>Mucorineae</taxon>
        <taxon>Mucoraceae</taxon>
        <taxon>Helicostylum</taxon>
    </lineage>
</organism>
<gene>
    <name evidence="1" type="ORF">HPULCUR_001880</name>
</gene>
<evidence type="ECO:0000313" key="1">
    <source>
        <dbReference type="EMBL" id="GAA5796508.1"/>
    </source>
</evidence>
<name>A0ABP9XQS7_9FUNG</name>
<reference evidence="1 2" key="1">
    <citation type="submission" date="2024-04" db="EMBL/GenBank/DDBJ databases">
        <title>genome sequences of Mucor flavus KT1a and Helicostylum pulchrum KT1b strains isolation_sourced from the surface of a dry-aged beef.</title>
        <authorList>
            <person name="Toyotome T."/>
            <person name="Hosono M."/>
            <person name="Torimaru M."/>
            <person name="Fukuda K."/>
            <person name="Mikami N."/>
        </authorList>
    </citation>
    <scope>NUCLEOTIDE SEQUENCE [LARGE SCALE GENOMIC DNA]</scope>
    <source>
        <strain evidence="1 2">KT1b</strain>
    </source>
</reference>
<comment type="caution">
    <text evidence="1">The sequence shown here is derived from an EMBL/GenBank/DDBJ whole genome shotgun (WGS) entry which is preliminary data.</text>
</comment>
<keyword evidence="2" id="KW-1185">Reference proteome</keyword>